<keyword evidence="1" id="KW-0479">Metal-binding</keyword>
<keyword evidence="5" id="KW-1185">Reference proteome</keyword>
<keyword evidence="2" id="KW-0863">Zinc-finger</keyword>
<dbReference type="Proteomes" id="UP000593577">
    <property type="component" value="Unassembled WGS sequence"/>
</dbReference>
<organism evidence="4 5">
    <name type="scientific">Gossypium aridum</name>
    <name type="common">American cotton</name>
    <name type="synonym">Erioxylum aridum</name>
    <dbReference type="NCBI Taxonomy" id="34290"/>
    <lineage>
        <taxon>Eukaryota</taxon>
        <taxon>Viridiplantae</taxon>
        <taxon>Streptophyta</taxon>
        <taxon>Embryophyta</taxon>
        <taxon>Tracheophyta</taxon>
        <taxon>Spermatophyta</taxon>
        <taxon>Magnoliopsida</taxon>
        <taxon>eudicotyledons</taxon>
        <taxon>Gunneridae</taxon>
        <taxon>Pentapetalae</taxon>
        <taxon>rosids</taxon>
        <taxon>malvids</taxon>
        <taxon>Malvales</taxon>
        <taxon>Malvaceae</taxon>
        <taxon>Malvoideae</taxon>
        <taxon>Gossypium</taxon>
    </lineage>
</organism>
<evidence type="ECO:0000313" key="5">
    <source>
        <dbReference type="Proteomes" id="UP000593577"/>
    </source>
</evidence>
<dbReference type="GO" id="GO:0005634">
    <property type="term" value="C:nucleus"/>
    <property type="evidence" value="ECO:0007669"/>
    <property type="project" value="TreeGrafter"/>
</dbReference>
<proteinExistence type="predicted"/>
<protein>
    <submittedName>
        <fullName evidence="4">Uncharacterized protein</fullName>
    </submittedName>
</protein>
<dbReference type="EMBL" id="JABFAA010000005">
    <property type="protein sequence ID" value="MBA0681419.1"/>
    <property type="molecule type" value="Genomic_DNA"/>
</dbReference>
<reference evidence="4 5" key="1">
    <citation type="journal article" date="2019" name="Genome Biol. Evol.">
        <title>Insights into the evolution of the New World diploid cottons (Gossypium, subgenus Houzingenia) based on genome sequencing.</title>
        <authorList>
            <person name="Grover C.E."/>
            <person name="Arick M.A. 2nd"/>
            <person name="Thrash A."/>
            <person name="Conover J.L."/>
            <person name="Sanders W.S."/>
            <person name="Peterson D.G."/>
            <person name="Frelichowski J.E."/>
            <person name="Scheffler J.A."/>
            <person name="Scheffler B.E."/>
            <person name="Wendel J.F."/>
        </authorList>
    </citation>
    <scope>NUCLEOTIDE SEQUENCE [LARGE SCALE GENOMIC DNA]</scope>
    <source>
        <strain evidence="4">185</strain>
        <tissue evidence="4">Leaf</tissue>
    </source>
</reference>
<dbReference type="GO" id="GO:0006511">
    <property type="term" value="P:ubiquitin-dependent protein catabolic process"/>
    <property type="evidence" value="ECO:0007669"/>
    <property type="project" value="TreeGrafter"/>
</dbReference>
<dbReference type="InterPro" id="IPR051834">
    <property type="entry name" value="RING_finger_E3_ligase"/>
</dbReference>
<accession>A0A7J8X3N0</accession>
<name>A0A7J8X3N0_GOSAI</name>
<dbReference type="GO" id="GO:0008270">
    <property type="term" value="F:zinc ion binding"/>
    <property type="evidence" value="ECO:0007669"/>
    <property type="project" value="UniProtKB-KW"/>
</dbReference>
<comment type="caution">
    <text evidence="4">The sequence shown here is derived from an EMBL/GenBank/DDBJ whole genome shotgun (WGS) entry which is preliminary data.</text>
</comment>
<evidence type="ECO:0000256" key="3">
    <source>
        <dbReference type="ARBA" id="ARBA00022833"/>
    </source>
</evidence>
<dbReference type="PANTHER" id="PTHR45931:SF25">
    <property type="entry name" value="E3 UBIQUITIN-PROTEIN LIGASE RLIM-LIKE ISOFORM X1"/>
    <property type="match status" value="1"/>
</dbReference>
<dbReference type="GO" id="GO:0061630">
    <property type="term" value="F:ubiquitin protein ligase activity"/>
    <property type="evidence" value="ECO:0007669"/>
    <property type="project" value="TreeGrafter"/>
</dbReference>
<dbReference type="PANTHER" id="PTHR45931">
    <property type="entry name" value="SI:CH211-59O9.10"/>
    <property type="match status" value="1"/>
</dbReference>
<evidence type="ECO:0000256" key="1">
    <source>
        <dbReference type="ARBA" id="ARBA00022723"/>
    </source>
</evidence>
<sequence length="166" mass="19260">MDSGYRDLIYWKPWRLQLEILMTWEWLVTSSKFSLEVAMMPLFAGMANVWAANDYEMLLALDDNNHQHGGASINQINSLPLSKVQTDNFEEACAICLETPAIGETIRHLPLYRSMAEQENIMPGLQIIYHMNRSVPALYGWMERIGMLDERINSEPHSEQRWLLKC</sequence>
<evidence type="ECO:0000313" key="4">
    <source>
        <dbReference type="EMBL" id="MBA0681419.1"/>
    </source>
</evidence>
<dbReference type="AlphaFoldDB" id="A0A7J8X3N0"/>
<keyword evidence="3" id="KW-0862">Zinc</keyword>
<evidence type="ECO:0000256" key="2">
    <source>
        <dbReference type="ARBA" id="ARBA00022771"/>
    </source>
</evidence>
<gene>
    <name evidence="4" type="ORF">Goari_023221</name>
</gene>